<evidence type="ECO:0000256" key="3">
    <source>
        <dbReference type="ARBA" id="ARBA00023163"/>
    </source>
</evidence>
<feature type="domain" description="HTH luxR-type" evidence="4">
    <location>
        <begin position="678"/>
        <end position="743"/>
    </location>
</feature>
<dbReference type="Pfam" id="PF25873">
    <property type="entry name" value="WHD_MalT"/>
    <property type="match status" value="1"/>
</dbReference>
<dbReference type="SUPFAM" id="SSF52540">
    <property type="entry name" value="P-loop containing nucleoside triphosphate hydrolases"/>
    <property type="match status" value="1"/>
</dbReference>
<organism evidence="5 6">
    <name type="scientific">Microlunatus aurantiacus</name>
    <dbReference type="NCBI Taxonomy" id="446786"/>
    <lineage>
        <taxon>Bacteria</taxon>
        <taxon>Bacillati</taxon>
        <taxon>Actinomycetota</taxon>
        <taxon>Actinomycetes</taxon>
        <taxon>Propionibacteriales</taxon>
        <taxon>Propionibacteriaceae</taxon>
        <taxon>Microlunatus</taxon>
    </lineage>
</organism>
<evidence type="ECO:0000256" key="1">
    <source>
        <dbReference type="ARBA" id="ARBA00023015"/>
    </source>
</evidence>
<dbReference type="InterPro" id="IPR016032">
    <property type="entry name" value="Sig_transdc_resp-reg_C-effctor"/>
</dbReference>
<protein>
    <submittedName>
        <fullName evidence="5">LuxR C-terminal-related transcriptional regulator</fullName>
    </submittedName>
</protein>
<dbReference type="PANTHER" id="PTHR44688">
    <property type="entry name" value="DNA-BINDING TRANSCRIPTIONAL ACTIVATOR DEVR_DOSR"/>
    <property type="match status" value="1"/>
</dbReference>
<sequence length="747" mass="81299">MTEHSRRPAPPTSRLEEDLLEAKITVPNPQPGSVSRAPLIRAARESGCRVIGVTAPAGYGKSTLLIEWARSERRPVGWVSLDRLDDDPSALLMLLASAFTRVTGRTDLIDDVRGAGLSVLGRAAPRLAAALRTSPVPFVLLVDDLHELRLPACQDVLSVVVAGMPAGSQLVLASRSEQPLLPRLRAAGDALELSSVDLALDAAGAEKIFARAEVDITPEAAAAVTGRTEGWPAGLYLAAIIARGSPGDVSTISGDDRFVTDYLYRESLIQLPEPLQEFLRRTAILDQLSAPLCDAVMGRLGSEARLRELEAMSLFLIPLDRRRGWYRYHTLFREFLLAELRRAEPDVVGELQLRAADWYEANGSAALALEHLLSTEERQRCVQLLTALILPTFQAGQQATVRRWLSALGRPTTESHPPLAVLAGWMSMYAGETVEAQRWAGLVDTLAHDEPSADGTAGFASARAMLRAAMCANGPEQMAADAAYGVRAEPAWSSWRATALCLSAEAELLLDAPSRATQLFEESAAVAAALGNVNAVVLCEAELAVLAMDQSRWFDASRHLRRALATVDERRLDDYLLCVLAFAAAARLAVHRRDPGEEERQLARAMRARPICTFTVPYLAVRMRLQLIAVFIARDDQGTARHLLREIDDIVMFRPDLGALLDQVSQVRARVDASVPGSAQVTIPLTPAELRLLPYLQTHLTFREIGERLFVSRNTVNSQVGSIYRKLGVSSRSDAVQQAGAVGLLGW</sequence>
<dbReference type="Pfam" id="PF00196">
    <property type="entry name" value="GerE"/>
    <property type="match status" value="1"/>
</dbReference>
<dbReference type="PROSITE" id="PS50043">
    <property type="entry name" value="HTH_LUXR_2"/>
    <property type="match status" value="1"/>
</dbReference>
<dbReference type="InterPro" id="IPR036388">
    <property type="entry name" value="WH-like_DNA-bd_sf"/>
</dbReference>
<dbReference type="Gene3D" id="1.10.10.10">
    <property type="entry name" value="Winged helix-like DNA-binding domain superfamily/Winged helix DNA-binding domain"/>
    <property type="match status" value="1"/>
</dbReference>
<reference evidence="6" key="1">
    <citation type="journal article" date="2019" name="Int. J. Syst. Evol. Microbiol.">
        <title>The Global Catalogue of Microorganisms (GCM) 10K type strain sequencing project: providing services to taxonomists for standard genome sequencing and annotation.</title>
        <authorList>
            <consortium name="The Broad Institute Genomics Platform"/>
            <consortium name="The Broad Institute Genome Sequencing Center for Infectious Disease"/>
            <person name="Wu L."/>
            <person name="Ma J."/>
        </authorList>
    </citation>
    <scope>NUCLEOTIDE SEQUENCE [LARGE SCALE GENOMIC DNA]</scope>
    <source>
        <strain evidence="6">JCM 16548</strain>
    </source>
</reference>
<evidence type="ECO:0000259" key="4">
    <source>
        <dbReference type="PROSITE" id="PS50043"/>
    </source>
</evidence>
<dbReference type="Gene3D" id="3.40.50.300">
    <property type="entry name" value="P-loop containing nucleotide triphosphate hydrolases"/>
    <property type="match status" value="1"/>
</dbReference>
<dbReference type="Gene3D" id="1.25.40.10">
    <property type="entry name" value="Tetratricopeptide repeat domain"/>
    <property type="match status" value="1"/>
</dbReference>
<dbReference type="SUPFAM" id="SSF46894">
    <property type="entry name" value="C-terminal effector domain of the bipartite response regulators"/>
    <property type="match status" value="1"/>
</dbReference>
<keyword evidence="6" id="KW-1185">Reference proteome</keyword>
<dbReference type="EMBL" id="BAAAYX010000004">
    <property type="protein sequence ID" value="GAA3702051.1"/>
    <property type="molecule type" value="Genomic_DNA"/>
</dbReference>
<keyword evidence="2" id="KW-0238">DNA-binding</keyword>
<dbReference type="RefSeq" id="WP_344812058.1">
    <property type="nucleotide sequence ID" value="NZ_BAAAYX010000004.1"/>
</dbReference>
<evidence type="ECO:0000313" key="5">
    <source>
        <dbReference type="EMBL" id="GAA3702051.1"/>
    </source>
</evidence>
<evidence type="ECO:0000256" key="2">
    <source>
        <dbReference type="ARBA" id="ARBA00023125"/>
    </source>
</evidence>
<keyword evidence="1" id="KW-0805">Transcription regulation</keyword>
<gene>
    <name evidence="5" type="ORF">GCM10022204_18730</name>
</gene>
<dbReference type="InterPro" id="IPR059106">
    <property type="entry name" value="WHD_MalT"/>
</dbReference>
<dbReference type="SMART" id="SM00421">
    <property type="entry name" value="HTH_LUXR"/>
    <property type="match status" value="1"/>
</dbReference>
<comment type="caution">
    <text evidence="5">The sequence shown here is derived from an EMBL/GenBank/DDBJ whole genome shotgun (WGS) entry which is preliminary data.</text>
</comment>
<proteinExistence type="predicted"/>
<name>A0ABP7DAS1_9ACTN</name>
<dbReference type="CDD" id="cd06170">
    <property type="entry name" value="LuxR_C_like"/>
    <property type="match status" value="1"/>
</dbReference>
<accession>A0ABP7DAS1</accession>
<evidence type="ECO:0000313" key="6">
    <source>
        <dbReference type="Proteomes" id="UP001500051"/>
    </source>
</evidence>
<keyword evidence="3" id="KW-0804">Transcription</keyword>
<dbReference type="PANTHER" id="PTHR44688:SF16">
    <property type="entry name" value="DNA-BINDING TRANSCRIPTIONAL ACTIVATOR DEVR_DOSR"/>
    <property type="match status" value="1"/>
</dbReference>
<dbReference type="InterPro" id="IPR027417">
    <property type="entry name" value="P-loop_NTPase"/>
</dbReference>
<dbReference type="InterPro" id="IPR000792">
    <property type="entry name" value="Tscrpt_reg_LuxR_C"/>
</dbReference>
<dbReference type="InterPro" id="IPR011990">
    <property type="entry name" value="TPR-like_helical_dom_sf"/>
</dbReference>
<dbReference type="Proteomes" id="UP001500051">
    <property type="component" value="Unassembled WGS sequence"/>
</dbReference>